<organism evidence="2 3">
    <name type="scientific">Campylobacter ureolyticus</name>
    <dbReference type="NCBI Taxonomy" id="827"/>
    <lineage>
        <taxon>Bacteria</taxon>
        <taxon>Pseudomonadati</taxon>
        <taxon>Campylobacterota</taxon>
        <taxon>Epsilonproteobacteria</taxon>
        <taxon>Campylobacterales</taxon>
        <taxon>Campylobacteraceae</taxon>
        <taxon>Campylobacter</taxon>
    </lineage>
</organism>
<dbReference type="AlphaFoldDB" id="A0AAE7JPK2"/>
<feature type="transmembrane region" description="Helical" evidence="1">
    <location>
        <begin position="6"/>
        <end position="22"/>
    </location>
</feature>
<sequence length="115" mass="13674">MRALFNAIIIFYILFMSGYILNQNRKIKILQNENLILKDDLIKANANYKYISKEFKKTIEILTVYEANKTANESEIKRQKDEIYKKKDDNKTINPIIYDSVQFVSRRLWSEATTN</sequence>
<name>A0AAE7JPK2_9BACT</name>
<dbReference type="EMBL" id="CP053832">
    <property type="protein sequence ID" value="QKF84548.1"/>
    <property type="molecule type" value="Genomic_DNA"/>
</dbReference>
<keyword evidence="1" id="KW-0812">Transmembrane</keyword>
<evidence type="ECO:0000313" key="2">
    <source>
        <dbReference type="EMBL" id="QKF84548.1"/>
    </source>
</evidence>
<evidence type="ECO:0000313" key="3">
    <source>
        <dbReference type="Proteomes" id="UP000509722"/>
    </source>
</evidence>
<accession>A0AAE7JPK2</accession>
<keyword evidence="1" id="KW-0472">Membrane</keyword>
<reference evidence="2 3" key="1">
    <citation type="submission" date="2020-05" db="EMBL/GenBank/DDBJ databases">
        <title>Complete genome sequencing of Campylobacter and Arcobacter type strains.</title>
        <authorList>
            <person name="Miller W.G."/>
            <person name="Yee E."/>
        </authorList>
    </citation>
    <scope>NUCLEOTIDE SEQUENCE [LARGE SCALE GENOMIC DNA]</scope>
    <source>
        <strain evidence="2 3">LMG 6451</strain>
    </source>
</reference>
<evidence type="ECO:0000256" key="1">
    <source>
        <dbReference type="SAM" id="Phobius"/>
    </source>
</evidence>
<dbReference type="RefSeq" id="WP_018713744.1">
    <property type="nucleotide sequence ID" value="NZ_CP068487.1"/>
</dbReference>
<dbReference type="Proteomes" id="UP000509722">
    <property type="component" value="Chromosome"/>
</dbReference>
<proteinExistence type="predicted"/>
<protein>
    <submittedName>
        <fullName evidence="2">Uncharacterized protein</fullName>
    </submittedName>
</protein>
<keyword evidence="1" id="KW-1133">Transmembrane helix</keyword>
<gene>
    <name evidence="2" type="ORF">CURT_1070</name>
</gene>